<evidence type="ECO:0000256" key="5">
    <source>
        <dbReference type="ARBA" id="ARBA00047698"/>
    </source>
</evidence>
<sequence length="354" mass="38811">MFKNTLLTVHKGLKHVVFSRTICNGPKVAINGIGRIGKSVLRESFKNNVNIVAVNQPSVDIKAVAKALMYDTVHGPFSKVVTIHDKNLCIDGRLVKVFHEATLEKIPWKTVPIDYVIDVTGKCNEEKDAMKHINAGAKKVLVTSLSKDIPIFVKGVNFESYKNTMKVVSCGSSTGNSAAPLMKVLHSKFGILNCMGTTTHPMRSFQHIHDGLGFKSAVANIGLDSTGAAITIGSSLPDLKCNIHIDASSVPVLNVSLLKLYMNFENQATVDAIKTEIANKAESELKDVLHYVDDKLVSSDFISCQYSGVVDFNQIQVIDNLISIGIWYDNEVGYACRMLDFVKHMAEIDAKKTK</sequence>
<dbReference type="AlphaFoldDB" id="A0A5E4N5K5"/>
<proteinExistence type="inferred from homology"/>
<dbReference type="InterPro" id="IPR020828">
    <property type="entry name" value="GlycerAld_3-P_DH_NAD(P)-bd"/>
</dbReference>
<dbReference type="CDD" id="cd05214">
    <property type="entry name" value="GAPDH_I_N"/>
    <property type="match status" value="1"/>
</dbReference>
<feature type="binding site" evidence="6">
    <location>
        <begin position="35"/>
        <end position="36"/>
    </location>
    <ligand>
        <name>NAD(+)</name>
        <dbReference type="ChEBI" id="CHEBI:57540"/>
    </ligand>
</feature>
<evidence type="ECO:0000259" key="9">
    <source>
        <dbReference type="SMART" id="SM00846"/>
    </source>
</evidence>
<keyword evidence="4 6" id="KW-0520">NAD</keyword>
<evidence type="ECO:0000256" key="2">
    <source>
        <dbReference type="ARBA" id="ARBA00011881"/>
    </source>
</evidence>
<evidence type="ECO:0000256" key="7">
    <source>
        <dbReference type="PIRSR" id="PIRSR000149-4"/>
    </source>
</evidence>
<dbReference type="PIRSF" id="PIRSF000149">
    <property type="entry name" value="GAP_DH"/>
    <property type="match status" value="1"/>
</dbReference>
<organism evidence="10 11">
    <name type="scientific">Cinara cedri</name>
    <dbReference type="NCBI Taxonomy" id="506608"/>
    <lineage>
        <taxon>Eukaryota</taxon>
        <taxon>Metazoa</taxon>
        <taxon>Ecdysozoa</taxon>
        <taxon>Arthropoda</taxon>
        <taxon>Hexapoda</taxon>
        <taxon>Insecta</taxon>
        <taxon>Pterygota</taxon>
        <taxon>Neoptera</taxon>
        <taxon>Paraneoptera</taxon>
        <taxon>Hemiptera</taxon>
        <taxon>Sternorrhyncha</taxon>
        <taxon>Aphidomorpha</taxon>
        <taxon>Aphidoidea</taxon>
        <taxon>Aphididae</taxon>
        <taxon>Lachninae</taxon>
        <taxon>Cinara</taxon>
    </lineage>
</organism>
<evidence type="ECO:0000256" key="1">
    <source>
        <dbReference type="ARBA" id="ARBA00007406"/>
    </source>
</evidence>
<dbReference type="Proteomes" id="UP000325440">
    <property type="component" value="Unassembled WGS sequence"/>
</dbReference>
<gene>
    <name evidence="10" type="ORF">CINCED_3A012597</name>
</gene>
<dbReference type="GO" id="GO:0006096">
    <property type="term" value="P:glycolytic process"/>
    <property type="evidence" value="ECO:0007669"/>
    <property type="project" value="TreeGrafter"/>
</dbReference>
<feature type="binding site" evidence="6">
    <location>
        <position position="143"/>
    </location>
    <ligand>
        <name>NAD(+)</name>
        <dbReference type="ChEBI" id="CHEBI:57540"/>
    </ligand>
</feature>
<dbReference type="Pfam" id="PF00044">
    <property type="entry name" value="Gp_dh_N"/>
    <property type="match status" value="1"/>
</dbReference>
<feature type="site" description="Activates thiol group during catalysis" evidence="7">
    <location>
        <position position="200"/>
    </location>
</feature>
<dbReference type="GO" id="GO:0004365">
    <property type="term" value="F:glyceraldehyde-3-phosphate dehydrogenase (NAD+) (phosphorylating) activity"/>
    <property type="evidence" value="ECO:0007669"/>
    <property type="project" value="UniProtKB-EC"/>
</dbReference>
<dbReference type="Gene3D" id="3.30.360.10">
    <property type="entry name" value="Dihydrodipicolinate Reductase, domain 2"/>
    <property type="match status" value="1"/>
</dbReference>
<evidence type="ECO:0000256" key="4">
    <source>
        <dbReference type="ARBA" id="ARBA00023027"/>
    </source>
</evidence>
<evidence type="ECO:0000256" key="8">
    <source>
        <dbReference type="RuleBase" id="RU000397"/>
    </source>
</evidence>
<dbReference type="Gene3D" id="3.40.50.720">
    <property type="entry name" value="NAD(P)-binding Rossmann-like Domain"/>
    <property type="match status" value="1"/>
</dbReference>
<dbReference type="InterPro" id="IPR020829">
    <property type="entry name" value="GlycerAld_3-P_DH_cat"/>
</dbReference>
<dbReference type="FunFam" id="3.40.50.720:FF:000001">
    <property type="entry name" value="Glyceraldehyde-3-phosphate dehydrogenase"/>
    <property type="match status" value="1"/>
</dbReference>
<feature type="domain" description="Glyceraldehyde 3-phosphate dehydrogenase NAD(P) binding" evidence="9">
    <location>
        <begin position="26"/>
        <end position="170"/>
    </location>
</feature>
<dbReference type="PANTHER" id="PTHR10836">
    <property type="entry name" value="GLYCERALDEHYDE 3-PHOSPHATE DEHYDROGENASE"/>
    <property type="match status" value="1"/>
</dbReference>
<feature type="binding site" evidence="6">
    <location>
        <position position="330"/>
    </location>
    <ligand>
        <name>NAD(+)</name>
        <dbReference type="ChEBI" id="CHEBI:57540"/>
    </ligand>
</feature>
<evidence type="ECO:0000313" key="11">
    <source>
        <dbReference type="Proteomes" id="UP000325440"/>
    </source>
</evidence>
<dbReference type="EMBL" id="CABPRJ010001451">
    <property type="protein sequence ID" value="VVC37651.1"/>
    <property type="molecule type" value="Genomic_DNA"/>
</dbReference>
<keyword evidence="3" id="KW-0560">Oxidoreductase</keyword>
<dbReference type="SUPFAM" id="SSF51735">
    <property type="entry name" value="NAD(P)-binding Rossmann-fold domains"/>
    <property type="match status" value="1"/>
</dbReference>
<dbReference type="GO" id="GO:0005829">
    <property type="term" value="C:cytosol"/>
    <property type="evidence" value="ECO:0007669"/>
    <property type="project" value="TreeGrafter"/>
</dbReference>
<dbReference type="Pfam" id="PF02800">
    <property type="entry name" value="Gp_dh_C"/>
    <property type="match status" value="1"/>
</dbReference>
<dbReference type="GO" id="GO:0051287">
    <property type="term" value="F:NAD binding"/>
    <property type="evidence" value="ECO:0007669"/>
    <property type="project" value="InterPro"/>
</dbReference>
<evidence type="ECO:0000256" key="3">
    <source>
        <dbReference type="ARBA" id="ARBA00023002"/>
    </source>
</evidence>
<accession>A0A5E4N5K5</accession>
<comment type="similarity">
    <text evidence="1 8">Belongs to the glyceraldehyde-3-phosphate dehydrogenase family.</text>
</comment>
<dbReference type="InterPro" id="IPR036291">
    <property type="entry name" value="NAD(P)-bd_dom_sf"/>
</dbReference>
<protein>
    <submittedName>
        <fullName evidence="10">Glyceraldehyde 3-phosphate dehydrogenase, catalytic domain,NAD(P)-binding</fullName>
    </submittedName>
</protein>
<dbReference type="PANTHER" id="PTHR10836:SF76">
    <property type="entry name" value="GLYCERALDEHYDE-3-PHOSPHATE DEHYDROGENASE-RELATED"/>
    <property type="match status" value="1"/>
</dbReference>
<dbReference type="InterPro" id="IPR020831">
    <property type="entry name" value="GlycerAld/Erythrose_P_DH"/>
</dbReference>
<dbReference type="SMART" id="SM00846">
    <property type="entry name" value="Gp_dh_N"/>
    <property type="match status" value="1"/>
</dbReference>
<dbReference type="OrthoDB" id="1152826at2759"/>
<comment type="catalytic activity">
    <reaction evidence="5">
        <text>D-glyceraldehyde 3-phosphate + phosphate + NAD(+) = (2R)-3-phospho-glyceroyl phosphate + NADH + H(+)</text>
        <dbReference type="Rhea" id="RHEA:10300"/>
        <dbReference type="ChEBI" id="CHEBI:15378"/>
        <dbReference type="ChEBI" id="CHEBI:43474"/>
        <dbReference type="ChEBI" id="CHEBI:57540"/>
        <dbReference type="ChEBI" id="CHEBI:57604"/>
        <dbReference type="ChEBI" id="CHEBI:57945"/>
        <dbReference type="ChEBI" id="CHEBI:59776"/>
        <dbReference type="EC" id="1.2.1.12"/>
    </reaction>
</comment>
<keyword evidence="6" id="KW-0547">Nucleotide-binding</keyword>
<evidence type="ECO:0000313" key="10">
    <source>
        <dbReference type="EMBL" id="VVC37651.1"/>
    </source>
</evidence>
<comment type="subunit">
    <text evidence="2">Homotetramer.</text>
</comment>
<dbReference type="SUPFAM" id="SSF55347">
    <property type="entry name" value="Glyceraldehyde-3-phosphate dehydrogenase-like, C-terminal domain"/>
    <property type="match status" value="1"/>
</dbReference>
<reference evidence="10 11" key="1">
    <citation type="submission" date="2019-08" db="EMBL/GenBank/DDBJ databases">
        <authorList>
            <person name="Alioto T."/>
            <person name="Alioto T."/>
            <person name="Gomez Garrido J."/>
        </authorList>
    </citation>
    <scope>NUCLEOTIDE SEQUENCE [LARGE SCALE GENOMIC DNA]</scope>
</reference>
<evidence type="ECO:0000256" key="6">
    <source>
        <dbReference type="PIRSR" id="PIRSR000149-3"/>
    </source>
</evidence>
<name>A0A5E4N5K5_9HEMI</name>
<dbReference type="PRINTS" id="PR00078">
    <property type="entry name" value="G3PDHDRGNASE"/>
</dbReference>
<keyword evidence="11" id="KW-1185">Reference proteome</keyword>